<dbReference type="GO" id="GO:0009986">
    <property type="term" value="C:cell surface"/>
    <property type="evidence" value="ECO:0007669"/>
    <property type="project" value="UniProtKB-SubCell"/>
</dbReference>
<evidence type="ECO:0000256" key="2">
    <source>
        <dbReference type="ARBA" id="ARBA00023287"/>
    </source>
</evidence>
<organism evidence="4 5">
    <name type="scientific">Salicibibacter halophilus</name>
    <dbReference type="NCBI Taxonomy" id="2502791"/>
    <lineage>
        <taxon>Bacteria</taxon>
        <taxon>Bacillati</taxon>
        <taxon>Bacillota</taxon>
        <taxon>Bacilli</taxon>
        <taxon>Bacillales</taxon>
        <taxon>Bacillaceae</taxon>
        <taxon>Salicibibacter</taxon>
    </lineage>
</organism>
<feature type="transmembrane region" description="Helical" evidence="3">
    <location>
        <begin position="12"/>
        <end position="35"/>
    </location>
</feature>
<dbReference type="InterPro" id="IPR012902">
    <property type="entry name" value="N_methyl_site"/>
</dbReference>
<keyword evidence="2" id="KW-0178">Competence</keyword>
<dbReference type="GO" id="GO:0030420">
    <property type="term" value="P:establishment of competence for transformation"/>
    <property type="evidence" value="ECO:0007669"/>
    <property type="project" value="UniProtKB-KW"/>
</dbReference>
<dbReference type="PROSITE" id="PS00409">
    <property type="entry name" value="PROKAR_NTER_METHYL"/>
    <property type="match status" value="1"/>
</dbReference>
<evidence type="ECO:0000256" key="3">
    <source>
        <dbReference type="SAM" id="Phobius"/>
    </source>
</evidence>
<gene>
    <name evidence="4" type="ORF">EPH95_00500</name>
</gene>
<dbReference type="EMBL" id="CP035485">
    <property type="protein sequence ID" value="QDI89838.1"/>
    <property type="molecule type" value="Genomic_DNA"/>
</dbReference>
<protein>
    <submittedName>
        <fullName evidence="4">Prepilin-type N-terminal cleavage/methylation domain-containing protein</fullName>
    </submittedName>
</protein>
<evidence type="ECO:0000256" key="1">
    <source>
        <dbReference type="ARBA" id="ARBA00004241"/>
    </source>
</evidence>
<reference evidence="5" key="1">
    <citation type="submission" date="2019-01" db="EMBL/GenBank/DDBJ databases">
        <title>Genomic analysis of Salicibibacter sp. NKC3-5.</title>
        <authorList>
            <person name="Oh Y.J."/>
        </authorList>
    </citation>
    <scope>NUCLEOTIDE SEQUENCE [LARGE SCALE GENOMIC DNA]</scope>
    <source>
        <strain evidence="5">NKC3-5</strain>
    </source>
</reference>
<dbReference type="NCBIfam" id="TIGR02532">
    <property type="entry name" value="IV_pilin_GFxxxE"/>
    <property type="match status" value="1"/>
</dbReference>
<proteinExistence type="predicted"/>
<accession>A0A514LDA8</accession>
<name>A0A514LDA8_9BACI</name>
<dbReference type="AlphaFoldDB" id="A0A514LDA8"/>
<comment type="subcellular location">
    <subcellularLocation>
        <location evidence="1">Cell surface</location>
    </subcellularLocation>
</comment>
<keyword evidence="3" id="KW-0812">Transmembrane</keyword>
<dbReference type="Pfam" id="PF07963">
    <property type="entry name" value="N_methyl"/>
    <property type="match status" value="1"/>
</dbReference>
<dbReference type="Proteomes" id="UP000319756">
    <property type="component" value="Chromosome"/>
</dbReference>
<keyword evidence="5" id="KW-1185">Reference proteome</keyword>
<evidence type="ECO:0000313" key="4">
    <source>
        <dbReference type="EMBL" id="QDI89838.1"/>
    </source>
</evidence>
<dbReference type="OrthoDB" id="2966995at2"/>
<keyword evidence="3" id="KW-1133">Transmembrane helix</keyword>
<keyword evidence="3" id="KW-0472">Membrane</keyword>
<evidence type="ECO:0000313" key="5">
    <source>
        <dbReference type="Proteomes" id="UP000319756"/>
    </source>
</evidence>
<dbReference type="KEGG" id="sale:EPH95_00500"/>
<dbReference type="RefSeq" id="WP_142086391.1">
    <property type="nucleotide sequence ID" value="NZ_CP035485.1"/>
</dbReference>
<sequence>MSRISAVNDRGFTLLEMVIAMFIFFAVIAVIPILLQTANPPASDLSRNDQEIHTWFQEISKEAQYARDYAVEQNRLIITDIDGVERTYRRSGSNLIRSGRSGGHSVLQNIDGFHAQLVSDGVVITVNANKKEYKRQLRPTRAPEEEDIWIKREL</sequence>